<evidence type="ECO:0000313" key="1">
    <source>
        <dbReference type="EMBL" id="CAH3144304.1"/>
    </source>
</evidence>
<organism evidence="1 2">
    <name type="scientific">Porites evermanni</name>
    <dbReference type="NCBI Taxonomy" id="104178"/>
    <lineage>
        <taxon>Eukaryota</taxon>
        <taxon>Metazoa</taxon>
        <taxon>Cnidaria</taxon>
        <taxon>Anthozoa</taxon>
        <taxon>Hexacorallia</taxon>
        <taxon>Scleractinia</taxon>
        <taxon>Fungiina</taxon>
        <taxon>Poritidae</taxon>
        <taxon>Porites</taxon>
    </lineage>
</organism>
<sequence>RQYIGETKRTLRERFNPLSPKHRQATNNPLHATATAAVPSHFNQPGHSIADMELILLELQPTLSMSRRKAREAYL</sequence>
<gene>
    <name evidence="1" type="ORF">PEVE_00043153</name>
</gene>
<proteinExistence type="predicted"/>
<name>A0ABN8PI46_9CNID</name>
<feature type="non-terminal residue" evidence="1">
    <location>
        <position position="75"/>
    </location>
</feature>
<dbReference type="EMBL" id="CALNXI010000870">
    <property type="protein sequence ID" value="CAH3144304.1"/>
    <property type="molecule type" value="Genomic_DNA"/>
</dbReference>
<reference evidence="1 2" key="1">
    <citation type="submission" date="2022-05" db="EMBL/GenBank/DDBJ databases">
        <authorList>
            <consortium name="Genoscope - CEA"/>
            <person name="William W."/>
        </authorList>
    </citation>
    <scope>NUCLEOTIDE SEQUENCE [LARGE SCALE GENOMIC DNA]</scope>
</reference>
<protein>
    <submittedName>
        <fullName evidence="1">Uncharacterized protein</fullName>
    </submittedName>
</protein>
<evidence type="ECO:0000313" key="2">
    <source>
        <dbReference type="Proteomes" id="UP001159427"/>
    </source>
</evidence>
<keyword evidence="2" id="KW-1185">Reference proteome</keyword>
<accession>A0ABN8PI46</accession>
<feature type="non-terminal residue" evidence="1">
    <location>
        <position position="1"/>
    </location>
</feature>
<comment type="caution">
    <text evidence="1">The sequence shown here is derived from an EMBL/GenBank/DDBJ whole genome shotgun (WGS) entry which is preliminary data.</text>
</comment>
<dbReference type="Proteomes" id="UP001159427">
    <property type="component" value="Unassembled WGS sequence"/>
</dbReference>